<reference evidence="3" key="1">
    <citation type="submission" date="2023-06" db="EMBL/GenBank/DDBJ databases">
        <authorList>
            <person name="Kurt Z."/>
        </authorList>
    </citation>
    <scope>NUCLEOTIDE SEQUENCE</scope>
</reference>
<evidence type="ECO:0000313" key="5">
    <source>
        <dbReference type="Proteomes" id="UP001642409"/>
    </source>
</evidence>
<dbReference type="EMBL" id="CAXDID020000115">
    <property type="protein sequence ID" value="CAL6030424.1"/>
    <property type="molecule type" value="Genomic_DNA"/>
</dbReference>
<accession>A0AA86Q840</accession>
<evidence type="ECO:0000313" key="3">
    <source>
        <dbReference type="EMBL" id="CAI9951187.1"/>
    </source>
</evidence>
<dbReference type="Proteomes" id="UP001642409">
    <property type="component" value="Unassembled WGS sequence"/>
</dbReference>
<proteinExistence type="predicted"/>
<dbReference type="AlphaFoldDB" id="A0AA86Q840"/>
<evidence type="ECO:0000313" key="4">
    <source>
        <dbReference type="EMBL" id="CAL6030424.1"/>
    </source>
</evidence>
<organism evidence="3">
    <name type="scientific">Hexamita inflata</name>
    <dbReference type="NCBI Taxonomy" id="28002"/>
    <lineage>
        <taxon>Eukaryota</taxon>
        <taxon>Metamonada</taxon>
        <taxon>Diplomonadida</taxon>
        <taxon>Hexamitidae</taxon>
        <taxon>Hexamitinae</taxon>
        <taxon>Hexamita</taxon>
    </lineage>
</organism>
<keyword evidence="5" id="KW-1185">Reference proteome</keyword>
<evidence type="ECO:0000256" key="2">
    <source>
        <dbReference type="SAM" id="MobiDB-lite"/>
    </source>
</evidence>
<reference evidence="4 5" key="2">
    <citation type="submission" date="2024-07" db="EMBL/GenBank/DDBJ databases">
        <authorList>
            <person name="Akdeniz Z."/>
        </authorList>
    </citation>
    <scope>NUCLEOTIDE SEQUENCE [LARGE SCALE GENOMIC DNA]</scope>
</reference>
<feature type="region of interest" description="Disordered" evidence="2">
    <location>
        <begin position="543"/>
        <end position="562"/>
    </location>
</feature>
<name>A0AA86Q840_9EUKA</name>
<keyword evidence="1" id="KW-0175">Coiled coil</keyword>
<evidence type="ECO:0000256" key="1">
    <source>
        <dbReference type="SAM" id="Coils"/>
    </source>
</evidence>
<dbReference type="EMBL" id="CATOUU010000822">
    <property type="protein sequence ID" value="CAI9951187.1"/>
    <property type="molecule type" value="Genomic_DNA"/>
</dbReference>
<feature type="compositionally biased region" description="Low complexity" evidence="2">
    <location>
        <begin position="478"/>
        <end position="506"/>
    </location>
</feature>
<feature type="compositionally biased region" description="Polar residues" evidence="2">
    <location>
        <begin position="553"/>
        <end position="562"/>
    </location>
</feature>
<feature type="coiled-coil region" evidence="1">
    <location>
        <begin position="212"/>
        <end position="239"/>
    </location>
</feature>
<feature type="compositionally biased region" description="Polar residues" evidence="2">
    <location>
        <begin position="512"/>
        <end position="532"/>
    </location>
</feature>
<feature type="region of interest" description="Disordered" evidence="2">
    <location>
        <begin position="474"/>
        <end position="532"/>
    </location>
</feature>
<comment type="caution">
    <text evidence="3">The sequence shown here is derived from an EMBL/GenBank/DDBJ whole genome shotgun (WGS) entry which is preliminary data.</text>
</comment>
<gene>
    <name evidence="4" type="ORF">HINF_LOCUS33301</name>
    <name evidence="3" type="ORF">HINF_LOCUS38832</name>
</gene>
<sequence length="923" mass="106438">MTDAADASDPQIACIELIETCKQTISDTVTDKFEKSLSIYEAKILKAFEQLEDSVKARPLYVMFEHELNCDPVTDHQHPKDVYPLFREQFSQIERSALQDITDFVVQQKNKMMELIIPQLDQIQAQIGLSIESITYKEAQFYSINKYQQQLTENNWKQMEEQRKAFARYKQGSNQVDESISSSMEKLQEEIILQKYSFTQLSQIMSERAKSVHNLEDKIKQQQQLIQLLNNEILTYKTQQQSLLQQKEELGQQILLQAEMHKNEVNHILNDKVFTNIHEVQTDIQQTDVKSIQYELETTEAETQTIINPVKLVVNSPKQSVKMKSGHMQTEEEFQDLFKIQFKESGLKNESKHELIEPLESYEFGLQNNSSTKSTKQLVCQVEEYNINAQANDNINQTVIQMDQISQDLTLIDNNSQQLQVIRLQNNSNSRSFKSNHLQTEQQNNDQMYEDYTEQPVQQSQYNMPDIEIIKQEEENSSEQQSQIIQKKNSNYKLNSNKNSQSQLLNGKLPNGGNSSQNFSLNSPRKSKVNNSSHQLINNKQTNIEAESAPVHSANQSNKSIMSNKNSQQLISKIANGSNMALDQPSYHSKQFNTPILQRSIVNMNDNSIYSYNSNVHDISNDDISQIVVDALELEIQEIQQQFEFEKKMDNLSRKHKEVVKQMMTRDVGIQVDTQATSIEITDFTKLQLQNSSNGNSVKYKSSNNMLSRPIQQSYVETEESQSVKRQFKAKPIQFQQIQLADGSQDPHLCPSFSVLGDKLNESIEFTEQQLIKQHRDNIYFNTSPRKSLLRENSFSTVQNEFENKGLSVTEIEQQISEAQYQHSNIIKTIQDKKTQQLNLFSKQNGGYSQTNRLDELCVIKLLTRGRSRVVQSQLDPLIPEQVQKNSLSGYKHLKLPQLQRLARNNTGDEKKKQPCLQNASFS</sequence>
<protein>
    <submittedName>
        <fullName evidence="3">Uncharacterized protein</fullName>
    </submittedName>
</protein>